<dbReference type="Proteomes" id="UP001139000">
    <property type="component" value="Unassembled WGS sequence"/>
</dbReference>
<keyword evidence="2" id="KW-0645">Protease</keyword>
<comment type="caution">
    <text evidence="8">The sequence shown here is derived from an EMBL/GenBank/DDBJ whole genome shotgun (WGS) entry which is preliminary data.</text>
</comment>
<dbReference type="AlphaFoldDB" id="A0A9X1PLR1"/>
<dbReference type="EMBL" id="JAJTTC010000004">
    <property type="protein sequence ID" value="MCF0063188.1"/>
    <property type="molecule type" value="Genomic_DNA"/>
</dbReference>
<dbReference type="RefSeq" id="WP_234656208.1">
    <property type="nucleotide sequence ID" value="NZ_CP094997.1"/>
</dbReference>
<comment type="similarity">
    <text evidence="1">Belongs to the peptidase C10 family.</text>
</comment>
<name>A0A9X1PLR1_9BACT</name>
<proteinExistence type="inferred from homology"/>
<evidence type="ECO:0000256" key="2">
    <source>
        <dbReference type="ARBA" id="ARBA00022670"/>
    </source>
</evidence>
<dbReference type="SUPFAM" id="SSF54001">
    <property type="entry name" value="Cysteine proteinases"/>
    <property type="match status" value="1"/>
</dbReference>
<evidence type="ECO:0000259" key="7">
    <source>
        <dbReference type="Pfam" id="PF13734"/>
    </source>
</evidence>
<evidence type="ECO:0000256" key="4">
    <source>
        <dbReference type="ARBA" id="ARBA00022801"/>
    </source>
</evidence>
<reference evidence="8" key="1">
    <citation type="submission" date="2021-12" db="EMBL/GenBank/DDBJ databases">
        <title>Novel species in genus Dyadobacter.</title>
        <authorList>
            <person name="Ma C."/>
        </authorList>
    </citation>
    <scope>NUCLEOTIDE SEQUENCE</scope>
    <source>
        <strain evidence="8">LJ419</strain>
    </source>
</reference>
<dbReference type="InterPro" id="IPR038765">
    <property type="entry name" value="Papain-like_cys_pep_sf"/>
</dbReference>
<evidence type="ECO:0000256" key="6">
    <source>
        <dbReference type="SAM" id="MobiDB-lite"/>
    </source>
</evidence>
<dbReference type="InterPro" id="IPR000200">
    <property type="entry name" value="Peptidase_C10"/>
</dbReference>
<dbReference type="Pfam" id="PF13734">
    <property type="entry name" value="Inhibitor_I69"/>
    <property type="match status" value="1"/>
</dbReference>
<organism evidence="8 9">
    <name type="scientific">Dyadobacter chenwenxiniae</name>
    <dbReference type="NCBI Taxonomy" id="2906456"/>
    <lineage>
        <taxon>Bacteria</taxon>
        <taxon>Pseudomonadati</taxon>
        <taxon>Bacteroidota</taxon>
        <taxon>Cytophagia</taxon>
        <taxon>Cytophagales</taxon>
        <taxon>Spirosomataceae</taxon>
        <taxon>Dyadobacter</taxon>
    </lineage>
</organism>
<evidence type="ECO:0000256" key="5">
    <source>
        <dbReference type="ARBA" id="ARBA00022807"/>
    </source>
</evidence>
<feature type="region of interest" description="Disordered" evidence="6">
    <location>
        <begin position="71"/>
        <end position="91"/>
    </location>
</feature>
<evidence type="ECO:0000256" key="3">
    <source>
        <dbReference type="ARBA" id="ARBA00022729"/>
    </source>
</evidence>
<dbReference type="InterPro" id="IPR044934">
    <property type="entry name" value="Streptopain_sf"/>
</dbReference>
<keyword evidence="4" id="KW-0378">Hydrolase</keyword>
<dbReference type="PRINTS" id="PR00797">
    <property type="entry name" value="STREPTOPAIN"/>
</dbReference>
<dbReference type="GO" id="GO:0008234">
    <property type="term" value="F:cysteine-type peptidase activity"/>
    <property type="evidence" value="ECO:0007669"/>
    <property type="project" value="UniProtKB-KW"/>
</dbReference>
<feature type="compositionally biased region" description="Polar residues" evidence="6">
    <location>
        <begin position="71"/>
        <end position="90"/>
    </location>
</feature>
<gene>
    <name evidence="8" type="ORF">LXM26_16890</name>
</gene>
<dbReference type="GO" id="GO:0006508">
    <property type="term" value="P:proteolysis"/>
    <property type="evidence" value="ECO:0007669"/>
    <property type="project" value="UniProtKB-KW"/>
</dbReference>
<accession>A0A9X1PLR1</accession>
<dbReference type="InterPro" id="IPR025896">
    <property type="entry name" value="Spi_Prtas-inh"/>
</dbReference>
<keyword evidence="9" id="KW-1185">Reference proteome</keyword>
<dbReference type="Gene3D" id="3.90.70.50">
    <property type="entry name" value="Peptidase C10, streptopain"/>
    <property type="match status" value="2"/>
</dbReference>
<feature type="domain" description="Spi protease inhibitor" evidence="7">
    <location>
        <begin position="79"/>
        <end position="156"/>
    </location>
</feature>
<evidence type="ECO:0000313" key="9">
    <source>
        <dbReference type="Proteomes" id="UP001139000"/>
    </source>
</evidence>
<keyword evidence="3" id="KW-0732">Signal</keyword>
<protein>
    <submittedName>
        <fullName evidence="8">C10 family peptidase</fullName>
    </submittedName>
</protein>
<evidence type="ECO:0000256" key="1">
    <source>
        <dbReference type="ARBA" id="ARBA00009693"/>
    </source>
</evidence>
<sequence length="454" mass="50652">MKTESNARKQIIKSAIYFFALSVFLFQCKNDTQELKPTKDLNDGTELQNYNVTLTDAVTIASNTMSITESARTSKQARYSSTSDENPFTSSKKEVLSKETVKDGEDDMYHIINYKDNQGFVIISADKRCIPILAYSDNNPFRNDGLAGISEWFEVAKYHIKKAKQKDRPEPGISQLWKVLEGSVKKDGGRVMDWTGCDYFYNYHETGRYVDNVARWNQSGSTKYYSTSDNGCTCQRRAAGCGAVAMGMVMRYHQYPSNVTLCYNSSCFVPDYPSMPRETDTDCGFPSTTGRNQRALLTRIAGAAASSNYGVLGNCNTWTIPGNINNALQSGFFFANGGTWGSLSSKYAQVKSDLNNYFPVIFTGTLNGVNANDAHIWVGDGYSTLSTQYKTYVGCDENGDNCIEDCRNYDAEYIGMNWGWGGTSNGYFFTTYSFSTDNGTYDTYLRALTGIRPN</sequence>
<dbReference type="Pfam" id="PF01640">
    <property type="entry name" value="Peptidase_C10"/>
    <property type="match status" value="1"/>
</dbReference>
<keyword evidence="5" id="KW-0788">Thiol protease</keyword>
<evidence type="ECO:0000313" key="8">
    <source>
        <dbReference type="EMBL" id="MCF0063188.1"/>
    </source>
</evidence>